<evidence type="ECO:0000256" key="1">
    <source>
        <dbReference type="ARBA" id="ARBA00008635"/>
    </source>
</evidence>
<gene>
    <name evidence="3" type="ORF">KDW96_21770</name>
</gene>
<name>A0ABY5H654_9PSED</name>
<comment type="similarity">
    <text evidence="1">Belongs to the DinB family.</text>
</comment>
<sequence length="178" mass="20255">MQRHFELLAQYNQWMNNKVYEAASKLSPEELSKDRGAYFKSILGTLNHLMVGDTIWLQRFAQLPACANSLEPARDLPTPSALDQLVCRDIGQLSEQRRQLDALICTWIASLKESDLDQVLSYRNMQDQPARRQFSSLLLHFFNHQPHHRGQVTTLLSQAGLDVGVTDLLALIPDQLKA</sequence>
<dbReference type="Proteomes" id="UP001059672">
    <property type="component" value="Chromosome"/>
</dbReference>
<dbReference type="SUPFAM" id="SSF109854">
    <property type="entry name" value="DinB/YfiT-like putative metalloenzymes"/>
    <property type="match status" value="1"/>
</dbReference>
<keyword evidence="4" id="KW-1185">Reference proteome</keyword>
<dbReference type="Gene3D" id="1.20.120.450">
    <property type="entry name" value="dinb family like domain"/>
    <property type="match status" value="1"/>
</dbReference>
<reference evidence="3" key="1">
    <citation type="submission" date="2021-04" db="EMBL/GenBank/DDBJ databases">
        <title>Oceanospirillales bacteria with DddD are important DMSP degraders in coastal seawater.</title>
        <authorList>
            <person name="Liu J."/>
        </authorList>
    </citation>
    <scope>NUCLEOTIDE SEQUENCE</scope>
    <source>
        <strain evidence="3">D13-4</strain>
    </source>
</reference>
<protein>
    <submittedName>
        <fullName evidence="3">DinB family protein</fullName>
    </submittedName>
</protein>
<keyword evidence="2" id="KW-0479">Metal-binding</keyword>
<organism evidence="3 4">
    <name type="scientific">Pseudomonas benzenivorans</name>
    <dbReference type="NCBI Taxonomy" id="556533"/>
    <lineage>
        <taxon>Bacteria</taxon>
        <taxon>Pseudomonadati</taxon>
        <taxon>Pseudomonadota</taxon>
        <taxon>Gammaproteobacteria</taxon>
        <taxon>Pseudomonadales</taxon>
        <taxon>Pseudomonadaceae</taxon>
        <taxon>Pseudomonas</taxon>
    </lineage>
</organism>
<evidence type="ECO:0000256" key="2">
    <source>
        <dbReference type="ARBA" id="ARBA00022723"/>
    </source>
</evidence>
<dbReference type="PANTHER" id="PTHR37302">
    <property type="entry name" value="SLR1116 PROTEIN"/>
    <property type="match status" value="1"/>
</dbReference>
<proteinExistence type="inferred from homology"/>
<dbReference type="Pfam" id="PF05163">
    <property type="entry name" value="DinB"/>
    <property type="match status" value="1"/>
</dbReference>
<dbReference type="PANTHER" id="PTHR37302:SF1">
    <property type="entry name" value="PROTEIN DINB"/>
    <property type="match status" value="1"/>
</dbReference>
<evidence type="ECO:0000313" key="4">
    <source>
        <dbReference type="Proteomes" id="UP001059672"/>
    </source>
</evidence>
<dbReference type="InterPro" id="IPR007837">
    <property type="entry name" value="DinB"/>
</dbReference>
<accession>A0ABY5H654</accession>
<evidence type="ECO:0000313" key="3">
    <source>
        <dbReference type="EMBL" id="UTW07720.1"/>
    </source>
</evidence>
<dbReference type="EMBL" id="CP073346">
    <property type="protein sequence ID" value="UTW07720.1"/>
    <property type="molecule type" value="Genomic_DNA"/>
</dbReference>
<dbReference type="InterPro" id="IPR034660">
    <property type="entry name" value="DinB/YfiT-like"/>
</dbReference>